<evidence type="ECO:0000256" key="10">
    <source>
        <dbReference type="PROSITE-ProRule" id="PRU10076"/>
    </source>
</evidence>
<evidence type="ECO:0000256" key="5">
    <source>
        <dbReference type="ARBA" id="ARBA00022490"/>
    </source>
</evidence>
<dbReference type="PIRSF" id="PIRSF015592">
    <property type="entry name" value="Prld-crbxl_pptds"/>
    <property type="match status" value="1"/>
</dbReference>
<feature type="active site" evidence="9 11">
    <location>
        <position position="135"/>
    </location>
</feature>
<dbReference type="PANTHER" id="PTHR23402">
    <property type="entry name" value="PROTEASE FAMILY C15 PYROGLUTAMYL-PEPTIDASE I-RELATED"/>
    <property type="match status" value="1"/>
</dbReference>
<dbReference type="InterPro" id="IPR033694">
    <property type="entry name" value="PGPEP1_Cys_AS"/>
</dbReference>
<dbReference type="PRINTS" id="PR00706">
    <property type="entry name" value="PYROGLUPTASE"/>
</dbReference>
<evidence type="ECO:0000256" key="1">
    <source>
        <dbReference type="ARBA" id="ARBA00001770"/>
    </source>
</evidence>
<evidence type="ECO:0000256" key="4">
    <source>
        <dbReference type="ARBA" id="ARBA00006641"/>
    </source>
</evidence>
<feature type="active site" evidence="9 10">
    <location>
        <position position="72"/>
    </location>
</feature>
<protein>
    <recommendedName>
        <fullName evidence="9">Pyrrolidone-carboxylate peptidase</fullName>
        <ecNumber evidence="9">3.4.19.3</ecNumber>
    </recommendedName>
    <alternativeName>
        <fullName evidence="9">5-oxoprolyl-peptidase</fullName>
    </alternativeName>
    <alternativeName>
        <fullName evidence="9">Pyroglutamyl-peptidase I</fullName>
        <shortName evidence="9">PGP-I</shortName>
        <shortName evidence="9">Pyrase</shortName>
    </alternativeName>
</protein>
<dbReference type="InterPro" id="IPR016125">
    <property type="entry name" value="Peptidase_C15-like"/>
</dbReference>
<dbReference type="NCBIfam" id="TIGR00504">
    <property type="entry name" value="pyro_pdase"/>
    <property type="match status" value="1"/>
</dbReference>
<evidence type="ECO:0000256" key="11">
    <source>
        <dbReference type="PROSITE-ProRule" id="PRU10077"/>
    </source>
</evidence>
<dbReference type="RefSeq" id="WP_181613764.1">
    <property type="nucleotide sequence ID" value="NZ_BAABAM010000004.1"/>
</dbReference>
<dbReference type="CDD" id="cd00501">
    <property type="entry name" value="Peptidase_C15"/>
    <property type="match status" value="1"/>
</dbReference>
<dbReference type="GO" id="GO:0006508">
    <property type="term" value="P:proteolysis"/>
    <property type="evidence" value="ECO:0007669"/>
    <property type="project" value="UniProtKB-KW"/>
</dbReference>
<dbReference type="InterPro" id="IPR033693">
    <property type="entry name" value="PGPEP1_Glu_AS"/>
</dbReference>
<dbReference type="Pfam" id="PF01470">
    <property type="entry name" value="Peptidase_C15"/>
    <property type="match status" value="1"/>
</dbReference>
<evidence type="ECO:0000256" key="6">
    <source>
        <dbReference type="ARBA" id="ARBA00022670"/>
    </source>
</evidence>
<comment type="caution">
    <text evidence="12">The sequence shown here is derived from an EMBL/GenBank/DDBJ whole genome shotgun (WGS) entry which is preliminary data.</text>
</comment>
<dbReference type="InterPro" id="IPR029762">
    <property type="entry name" value="PGP-I_bact-type"/>
</dbReference>
<dbReference type="InterPro" id="IPR000816">
    <property type="entry name" value="Peptidase_C15"/>
</dbReference>
<evidence type="ECO:0000256" key="2">
    <source>
        <dbReference type="ARBA" id="ARBA00002280"/>
    </source>
</evidence>
<comment type="function">
    <text evidence="2 9">Removes 5-oxoproline from various penultimate amino acid residues except L-proline.</text>
</comment>
<evidence type="ECO:0000256" key="9">
    <source>
        <dbReference type="HAMAP-Rule" id="MF_00417"/>
    </source>
</evidence>
<evidence type="ECO:0000256" key="3">
    <source>
        <dbReference type="ARBA" id="ARBA00004496"/>
    </source>
</evidence>
<accession>A0A7W0CPY2</accession>
<keyword evidence="13" id="KW-1185">Reference proteome</keyword>
<dbReference type="PROSITE" id="PS01333">
    <property type="entry name" value="PYRASE_GLU"/>
    <property type="match status" value="1"/>
</dbReference>
<keyword evidence="8 9" id="KW-0788">Thiol protease</keyword>
<dbReference type="NCBIfam" id="NF009676">
    <property type="entry name" value="PRK13197.1"/>
    <property type="match status" value="1"/>
</dbReference>
<evidence type="ECO:0000313" key="12">
    <source>
        <dbReference type="EMBL" id="MBA2895068.1"/>
    </source>
</evidence>
<keyword evidence="6 9" id="KW-0645">Protease</keyword>
<dbReference type="GO" id="GO:0016920">
    <property type="term" value="F:pyroglutamyl-peptidase activity"/>
    <property type="evidence" value="ECO:0007669"/>
    <property type="project" value="UniProtKB-UniRule"/>
</dbReference>
<organism evidence="12 13">
    <name type="scientific">Nonomuraea soli</name>
    <dbReference type="NCBI Taxonomy" id="1032476"/>
    <lineage>
        <taxon>Bacteria</taxon>
        <taxon>Bacillati</taxon>
        <taxon>Actinomycetota</taxon>
        <taxon>Actinomycetes</taxon>
        <taxon>Streptosporangiales</taxon>
        <taxon>Streptosporangiaceae</taxon>
        <taxon>Nonomuraea</taxon>
    </lineage>
</organism>
<evidence type="ECO:0000256" key="7">
    <source>
        <dbReference type="ARBA" id="ARBA00022801"/>
    </source>
</evidence>
<dbReference type="InterPro" id="IPR036440">
    <property type="entry name" value="Peptidase_C15-like_sf"/>
</dbReference>
<keyword evidence="7 9" id="KW-0378">Hydrolase</keyword>
<dbReference type="GO" id="GO:0005829">
    <property type="term" value="C:cytosol"/>
    <property type="evidence" value="ECO:0007669"/>
    <property type="project" value="InterPro"/>
</dbReference>
<dbReference type="SUPFAM" id="SSF53182">
    <property type="entry name" value="Pyrrolidone carboxyl peptidase (pyroglutamate aminopeptidase)"/>
    <property type="match status" value="1"/>
</dbReference>
<evidence type="ECO:0000256" key="8">
    <source>
        <dbReference type="ARBA" id="ARBA00022807"/>
    </source>
</evidence>
<comment type="subunit">
    <text evidence="9">Homotetramer.</text>
</comment>
<dbReference type="PROSITE" id="PS01334">
    <property type="entry name" value="PYRASE_CYS"/>
    <property type="match status" value="1"/>
</dbReference>
<dbReference type="EMBL" id="JACDUR010000006">
    <property type="protein sequence ID" value="MBA2895068.1"/>
    <property type="molecule type" value="Genomic_DNA"/>
</dbReference>
<dbReference type="AlphaFoldDB" id="A0A7W0CPY2"/>
<name>A0A7W0CPY2_9ACTN</name>
<sequence>MRTLVTGFEPFGGESTNPSFEAARRVGGVAVVELPCVFATSLQALREAIDEHDPELVLCVGQAGGRSGISVEKVAINLMEARIPDNAGARPMDAEVVRGGPAAYFTNLPVKAMVEAVRQAGVPASVSYSAGTFVCNQVAYGLAHLIATERPGLRGGFVHVPYSPGQVTTSSQPSMAVETVAHALRILVDTALTVEVDVPVVSGEIA</sequence>
<comment type="similarity">
    <text evidence="4 9">Belongs to the peptidase C15 family.</text>
</comment>
<keyword evidence="5 9" id="KW-0963">Cytoplasm</keyword>
<evidence type="ECO:0000313" key="13">
    <source>
        <dbReference type="Proteomes" id="UP000530928"/>
    </source>
</evidence>
<feature type="active site" evidence="9">
    <location>
        <position position="159"/>
    </location>
</feature>
<gene>
    <name evidence="9" type="primary">pcp</name>
    <name evidence="12" type="ORF">HNR30_006440</name>
</gene>
<dbReference type="PANTHER" id="PTHR23402:SF1">
    <property type="entry name" value="PYROGLUTAMYL-PEPTIDASE I"/>
    <property type="match status" value="1"/>
</dbReference>
<dbReference type="HAMAP" id="MF_00417">
    <property type="entry name" value="Pyrrolid_peptidase"/>
    <property type="match status" value="1"/>
</dbReference>
<proteinExistence type="inferred from homology"/>
<comment type="catalytic activity">
    <reaction evidence="1 9 10">
        <text>Release of an N-terminal pyroglutamyl group from a polypeptide, the second amino acid generally not being Pro.</text>
        <dbReference type="EC" id="3.4.19.3"/>
    </reaction>
</comment>
<dbReference type="Gene3D" id="3.40.630.20">
    <property type="entry name" value="Peptidase C15, pyroglutamyl peptidase I-like"/>
    <property type="match status" value="1"/>
</dbReference>
<comment type="subcellular location">
    <subcellularLocation>
        <location evidence="3 9">Cytoplasm</location>
    </subcellularLocation>
</comment>
<dbReference type="EC" id="3.4.19.3" evidence="9"/>
<dbReference type="Proteomes" id="UP000530928">
    <property type="component" value="Unassembled WGS sequence"/>
</dbReference>
<reference evidence="12 13" key="1">
    <citation type="submission" date="2020-07" db="EMBL/GenBank/DDBJ databases">
        <title>Genomic Encyclopedia of Type Strains, Phase IV (KMG-IV): sequencing the most valuable type-strain genomes for metagenomic binning, comparative biology and taxonomic classification.</title>
        <authorList>
            <person name="Goeker M."/>
        </authorList>
    </citation>
    <scope>NUCLEOTIDE SEQUENCE [LARGE SCALE GENOMIC DNA]</scope>
    <source>
        <strain evidence="12 13">DSM 45533</strain>
    </source>
</reference>
<dbReference type="FunFam" id="3.40.630.20:FF:000001">
    <property type="entry name" value="Pyrrolidone-carboxylate peptidase"/>
    <property type="match status" value="1"/>
</dbReference>